<dbReference type="Proteomes" id="UP000597507">
    <property type="component" value="Unassembled WGS sequence"/>
</dbReference>
<gene>
    <name evidence="1" type="ORF">GCM10010964_15930</name>
</gene>
<dbReference type="InterPro" id="IPR002060">
    <property type="entry name" value="Squ/phyt_synthse"/>
</dbReference>
<evidence type="ECO:0008006" key="3">
    <source>
        <dbReference type="Google" id="ProtNLM"/>
    </source>
</evidence>
<protein>
    <recommendedName>
        <fullName evidence="3">Phytoene synthase</fullName>
    </recommendedName>
</protein>
<keyword evidence="2" id="KW-1185">Reference proteome</keyword>
<evidence type="ECO:0000313" key="1">
    <source>
        <dbReference type="EMBL" id="GGG28811.1"/>
    </source>
</evidence>
<reference evidence="1 2" key="1">
    <citation type="journal article" date="2014" name="Int. J. Syst. Evol. Microbiol.">
        <title>Complete genome sequence of Corynebacterium casei LMG S-19264T (=DSM 44701T), isolated from a smear-ripened cheese.</title>
        <authorList>
            <consortium name="US DOE Joint Genome Institute (JGI-PGF)"/>
            <person name="Walter F."/>
            <person name="Albersmeier A."/>
            <person name="Kalinowski J."/>
            <person name="Ruckert C."/>
        </authorList>
    </citation>
    <scope>NUCLEOTIDE SEQUENCE [LARGE SCALE GENOMIC DNA]</scope>
    <source>
        <strain evidence="1 2">CGMCC 1.16330</strain>
    </source>
</reference>
<comment type="caution">
    <text evidence="1">The sequence shown here is derived from an EMBL/GenBank/DDBJ whole genome shotgun (WGS) entry which is preliminary data.</text>
</comment>
<dbReference type="Pfam" id="PF00494">
    <property type="entry name" value="SQS_PSY"/>
    <property type="match status" value="1"/>
</dbReference>
<sequence>MAAPALSPLARIAREQDPDRFLCALFAPAERREALFALIAYNAELARARAMASRPMAALIRLQWWRDTVAEAAARPPPRHEVAGPLAMAIRAGALDPADLAAMADAREAETEELPFPTREGFHAYLRGTAGRFAIAAGRLLGAPAEALPGLEARGVAYGAAGVLRAAPALARQGRCLLPADLLAAHGLSAEAAARDPGAPAWRALARDLLDGGGLAAPPAGRLPAAWIAAALPAVLARRDARRLRRSGLAAPPRPGRPLADRLAVTWAALRRRA</sequence>
<proteinExistence type="predicted"/>
<evidence type="ECO:0000313" key="2">
    <source>
        <dbReference type="Proteomes" id="UP000597507"/>
    </source>
</evidence>
<name>A0A8J2ZAN7_9PROT</name>
<dbReference type="Gene3D" id="1.10.600.10">
    <property type="entry name" value="Farnesyl Diphosphate Synthase"/>
    <property type="match status" value="1"/>
</dbReference>
<dbReference type="AlphaFoldDB" id="A0A8J2ZAN7"/>
<dbReference type="InterPro" id="IPR008949">
    <property type="entry name" value="Isoprenoid_synthase_dom_sf"/>
</dbReference>
<dbReference type="RefSeq" id="WP_188899494.1">
    <property type="nucleotide sequence ID" value="NZ_BMKS01000004.1"/>
</dbReference>
<accession>A0A8J2ZAN7</accession>
<dbReference type="SUPFAM" id="SSF48576">
    <property type="entry name" value="Terpenoid synthases"/>
    <property type="match status" value="1"/>
</dbReference>
<organism evidence="1 2">
    <name type="scientific">Caldovatus sediminis</name>
    <dbReference type="NCBI Taxonomy" id="2041189"/>
    <lineage>
        <taxon>Bacteria</taxon>
        <taxon>Pseudomonadati</taxon>
        <taxon>Pseudomonadota</taxon>
        <taxon>Alphaproteobacteria</taxon>
        <taxon>Acetobacterales</taxon>
        <taxon>Roseomonadaceae</taxon>
        <taxon>Caldovatus</taxon>
    </lineage>
</organism>
<dbReference type="EMBL" id="BMKS01000004">
    <property type="protein sequence ID" value="GGG28811.1"/>
    <property type="molecule type" value="Genomic_DNA"/>
</dbReference>